<keyword evidence="3" id="KW-1185">Reference proteome</keyword>
<evidence type="ECO:0000313" key="2">
    <source>
        <dbReference type="EMBL" id="GAX09366.1"/>
    </source>
</evidence>
<feature type="region of interest" description="Disordered" evidence="1">
    <location>
        <begin position="1"/>
        <end position="106"/>
    </location>
</feature>
<gene>
    <name evidence="2" type="ORF">FisN_6Lh263</name>
</gene>
<feature type="compositionally biased region" description="Acidic residues" evidence="1">
    <location>
        <begin position="41"/>
        <end position="56"/>
    </location>
</feature>
<evidence type="ECO:0000256" key="1">
    <source>
        <dbReference type="SAM" id="MobiDB-lite"/>
    </source>
</evidence>
<evidence type="ECO:0000313" key="3">
    <source>
        <dbReference type="Proteomes" id="UP000198406"/>
    </source>
</evidence>
<feature type="compositionally biased region" description="Low complexity" evidence="1">
    <location>
        <begin position="24"/>
        <end position="38"/>
    </location>
</feature>
<feature type="compositionally biased region" description="Acidic residues" evidence="1">
    <location>
        <begin position="1"/>
        <end position="21"/>
    </location>
</feature>
<dbReference type="AlphaFoldDB" id="A0A1Z5J610"/>
<accession>A0A1Z5J610</accession>
<dbReference type="EMBL" id="BDSP01000007">
    <property type="protein sequence ID" value="GAX09366.1"/>
    <property type="molecule type" value="Genomic_DNA"/>
</dbReference>
<comment type="caution">
    <text evidence="2">The sequence shown here is derived from an EMBL/GenBank/DDBJ whole genome shotgun (WGS) entry which is preliminary data.</text>
</comment>
<feature type="compositionally biased region" description="Basic and acidic residues" evidence="1">
    <location>
        <begin position="69"/>
        <end position="81"/>
    </location>
</feature>
<protein>
    <submittedName>
        <fullName evidence="2">Uncharacterized protein</fullName>
    </submittedName>
</protein>
<name>A0A1Z5J610_FISSO</name>
<feature type="compositionally biased region" description="Low complexity" evidence="1">
    <location>
        <begin position="97"/>
        <end position="106"/>
    </location>
</feature>
<reference evidence="2 3" key="1">
    <citation type="journal article" date="2015" name="Plant Cell">
        <title>Oil accumulation by the oleaginous diatom Fistulifera solaris as revealed by the genome and transcriptome.</title>
        <authorList>
            <person name="Tanaka T."/>
            <person name="Maeda Y."/>
            <person name="Veluchamy A."/>
            <person name="Tanaka M."/>
            <person name="Abida H."/>
            <person name="Marechal E."/>
            <person name="Bowler C."/>
            <person name="Muto M."/>
            <person name="Sunaga Y."/>
            <person name="Tanaka M."/>
            <person name="Yoshino T."/>
            <person name="Taniguchi T."/>
            <person name="Fukuda Y."/>
            <person name="Nemoto M."/>
            <person name="Matsumoto M."/>
            <person name="Wong P.S."/>
            <person name="Aburatani S."/>
            <person name="Fujibuchi W."/>
        </authorList>
    </citation>
    <scope>NUCLEOTIDE SEQUENCE [LARGE SCALE GENOMIC DNA]</scope>
    <source>
        <strain evidence="2 3">JPCC DA0580</strain>
    </source>
</reference>
<dbReference type="Proteomes" id="UP000198406">
    <property type="component" value="Unassembled WGS sequence"/>
</dbReference>
<dbReference type="InParanoid" id="A0A1Z5J610"/>
<proteinExistence type="predicted"/>
<dbReference type="OrthoDB" id="74703at2759"/>
<organism evidence="2 3">
    <name type="scientific">Fistulifera solaris</name>
    <name type="common">Oleaginous diatom</name>
    <dbReference type="NCBI Taxonomy" id="1519565"/>
    <lineage>
        <taxon>Eukaryota</taxon>
        <taxon>Sar</taxon>
        <taxon>Stramenopiles</taxon>
        <taxon>Ochrophyta</taxon>
        <taxon>Bacillariophyta</taxon>
        <taxon>Bacillariophyceae</taxon>
        <taxon>Bacillariophycidae</taxon>
        <taxon>Naviculales</taxon>
        <taxon>Naviculaceae</taxon>
        <taxon>Fistulifera</taxon>
    </lineage>
</organism>
<sequence length="258" mass="28538">MSDSTDEEEFTGNVGDEESSNDDAPLSSLARSAKRSAPNYNEDDDDDDDEDDDDDVPLSSLIKTKKSEKKTAVVRKKEPVSPKKRKVSATSVPKPPSSSSSNNNNNKSYEFASAALYGMESAKGLLIQRLLCRWWYAMTWPDPAQLPSQPPAGYDSLEGFPGVYVRTSGEKVGTLKDVRDLQRAPSFLNFAKKPAEELQVLLKQALLKQKEELIQREGKGTALEKELDALLKWTEKVNPTKADKDAQKILKAQGLSLD</sequence>